<dbReference type="Pfam" id="PF00295">
    <property type="entry name" value="Glyco_hydro_28"/>
    <property type="match status" value="1"/>
</dbReference>
<evidence type="ECO:0000313" key="6">
    <source>
        <dbReference type="Proteomes" id="UP001248819"/>
    </source>
</evidence>
<dbReference type="InterPro" id="IPR006626">
    <property type="entry name" value="PbH1"/>
</dbReference>
<keyword evidence="3 4" id="KW-0326">Glycosidase</keyword>
<dbReference type="InterPro" id="IPR012334">
    <property type="entry name" value="Pectin_lyas_fold"/>
</dbReference>
<evidence type="ECO:0000313" key="5">
    <source>
        <dbReference type="EMBL" id="MDT0649539.1"/>
    </source>
</evidence>
<dbReference type="RefSeq" id="WP_311483700.1">
    <property type="nucleotide sequence ID" value="NZ_JAVRHP010000017.1"/>
</dbReference>
<dbReference type="PANTHER" id="PTHR31339:SF9">
    <property type="entry name" value="PLASMIN AND FIBRONECTIN-BINDING PROTEIN A"/>
    <property type="match status" value="1"/>
</dbReference>
<dbReference type="PANTHER" id="PTHR31339">
    <property type="entry name" value="PECTIN LYASE-RELATED"/>
    <property type="match status" value="1"/>
</dbReference>
<protein>
    <submittedName>
        <fullName evidence="5">Glycoside hydrolase family 28 protein</fullName>
    </submittedName>
</protein>
<dbReference type="Gene3D" id="2.160.20.10">
    <property type="entry name" value="Single-stranded right-handed beta-helix, Pectin lyase-like"/>
    <property type="match status" value="1"/>
</dbReference>
<dbReference type="EMBL" id="JAVRHP010000017">
    <property type="protein sequence ID" value="MDT0649539.1"/>
    <property type="molecule type" value="Genomic_DNA"/>
</dbReference>
<dbReference type="GO" id="GO:0016787">
    <property type="term" value="F:hydrolase activity"/>
    <property type="evidence" value="ECO:0007669"/>
    <property type="project" value="UniProtKB-KW"/>
</dbReference>
<gene>
    <name evidence="5" type="ORF">RM529_05250</name>
</gene>
<evidence type="ECO:0000256" key="4">
    <source>
        <dbReference type="RuleBase" id="RU361169"/>
    </source>
</evidence>
<keyword evidence="6" id="KW-1185">Reference proteome</keyword>
<dbReference type="SUPFAM" id="SSF51126">
    <property type="entry name" value="Pectin lyase-like"/>
    <property type="match status" value="1"/>
</dbReference>
<dbReference type="SMART" id="SM00710">
    <property type="entry name" value="PbH1"/>
    <property type="match status" value="6"/>
</dbReference>
<reference evidence="5 6" key="1">
    <citation type="submission" date="2023-09" db="EMBL/GenBank/DDBJ databases">
        <authorList>
            <person name="Rey-Velasco X."/>
        </authorList>
    </citation>
    <scope>NUCLEOTIDE SEQUENCE [LARGE SCALE GENOMIC DNA]</scope>
    <source>
        <strain evidence="5 6">F297</strain>
    </source>
</reference>
<dbReference type="Proteomes" id="UP001248819">
    <property type="component" value="Unassembled WGS sequence"/>
</dbReference>
<comment type="similarity">
    <text evidence="1 4">Belongs to the glycosyl hydrolase 28 family.</text>
</comment>
<sequence length="466" mass="51981">MKNLKKIFLVFLISSCVHLYGQNQEEYWKKAEEIVKGIHEPEIPDRIFSITEFGAVADGSTMNTEAIKKAINECNKQGGGTVLVKGGVFLTGPIHLKSNVNLHIDKNATVKFSTEPKDYLPMVLTRWEGDDCYNYSPLIYAIGQNNFSITGKGILDGQASAENWWPWKGGKKGGWVEGSPSQLDEENRPMLKKFNDTQVPVYKRQMAGHYLRPQFINFMYCNNLKIEGIIKNSPFWEIHPLLSENIIIRDIVINSLGPNNDGIDPESCRNVLIENCTFNTGDDCIALKSGRDYDGRRAGIPIENVVIRNCDMRNGHGGVAIGSEIAGGVKNIFVENCKMSSPDLDRAIRIKTNSNRGGITDGVYVRNISVGQVNIAAVSINCSYHIDREGEGEFPPVVKNIYVSNLNTNQANYALWLQGIEGNDSVKNIYISNCDFKGVEKENEIDNVDNLNVVNVTINGKQYLYN</sequence>
<dbReference type="PROSITE" id="PS00502">
    <property type="entry name" value="POLYGALACTURONASE"/>
    <property type="match status" value="1"/>
</dbReference>
<dbReference type="InterPro" id="IPR000743">
    <property type="entry name" value="Glyco_hydro_28"/>
</dbReference>
<evidence type="ECO:0000256" key="2">
    <source>
        <dbReference type="ARBA" id="ARBA00022801"/>
    </source>
</evidence>
<evidence type="ECO:0000256" key="3">
    <source>
        <dbReference type="ARBA" id="ARBA00023295"/>
    </source>
</evidence>
<evidence type="ECO:0000256" key="1">
    <source>
        <dbReference type="ARBA" id="ARBA00008834"/>
    </source>
</evidence>
<proteinExistence type="inferred from homology"/>
<comment type="caution">
    <text evidence="5">The sequence shown here is derived from an EMBL/GenBank/DDBJ whole genome shotgun (WGS) entry which is preliminary data.</text>
</comment>
<keyword evidence="2 4" id="KW-0378">Hydrolase</keyword>
<accession>A0ABU3CT50</accession>
<dbReference type="InterPro" id="IPR051801">
    <property type="entry name" value="GH28_Enzymes"/>
</dbReference>
<dbReference type="InterPro" id="IPR011050">
    <property type="entry name" value="Pectin_lyase_fold/virulence"/>
</dbReference>
<organism evidence="5 6">
    <name type="scientific">Autumnicola edwardsiae</name>
    <dbReference type="NCBI Taxonomy" id="3075594"/>
    <lineage>
        <taxon>Bacteria</taxon>
        <taxon>Pseudomonadati</taxon>
        <taxon>Bacteroidota</taxon>
        <taxon>Flavobacteriia</taxon>
        <taxon>Flavobacteriales</taxon>
        <taxon>Flavobacteriaceae</taxon>
        <taxon>Autumnicola</taxon>
    </lineage>
</organism>
<name>A0ABU3CT50_9FLAO</name>